<dbReference type="PROSITE" id="PS50049">
    <property type="entry name" value="THD_2"/>
    <property type="match status" value="1"/>
</dbReference>
<proteinExistence type="inferred from homology"/>
<gene>
    <name evidence="11" type="primary">LOC110985296</name>
</gene>
<feature type="domain" description="THD" evidence="9">
    <location>
        <begin position="245"/>
        <end position="396"/>
    </location>
</feature>
<dbReference type="KEGG" id="aplc:110985296"/>
<organism evidence="10 11">
    <name type="scientific">Acanthaster planci</name>
    <name type="common">Crown-of-thorns starfish</name>
    <dbReference type="NCBI Taxonomy" id="133434"/>
    <lineage>
        <taxon>Eukaryota</taxon>
        <taxon>Metazoa</taxon>
        <taxon>Echinodermata</taxon>
        <taxon>Eleutherozoa</taxon>
        <taxon>Asterozoa</taxon>
        <taxon>Asteroidea</taxon>
        <taxon>Valvatacea</taxon>
        <taxon>Valvatida</taxon>
        <taxon>Acanthasteridae</taxon>
        <taxon>Acanthaster</taxon>
    </lineage>
</organism>
<dbReference type="GO" id="GO:0006955">
    <property type="term" value="P:immune response"/>
    <property type="evidence" value="ECO:0007669"/>
    <property type="project" value="InterPro"/>
</dbReference>
<sequence length="397" mass="44869">MQFQRSWLFSLVVVCFVCCVTALLLSVALVIPYQSLIMTGALNSKLKDYERRISLLENRIVELGLVLKKTQARLHEREQIPPPFFDRPELDPNSLSSDIPLNPATTEESDEWIKEASNAKGDASILGESVSVQPHIVVNSKQDYQHGFNARWLRSPSRRRQRERPDRESKQCPRRCKGAKGEKGDVGPVSYGGEKGEKGERGPPGECECHWPTTEPETTYTTTPSLTPQGPWVPHWSDARPAALLAAHFEGGRLATINTGERRDPINRGYVDLSEIDGGWVPYWRYAQWMDDGIRNKFILHRRGNVTVVEGGIYYVYSQMLYYDPSVFMGHSLYIGGQKRFSCTECTIDRDRKFNTCYIGGLVQINPGEVVGVKVSYANRVINLNPDSTHFGMIRLS</sequence>
<evidence type="ECO:0000313" key="11">
    <source>
        <dbReference type="RefSeq" id="XP_022101925.1"/>
    </source>
</evidence>
<evidence type="ECO:0000256" key="1">
    <source>
        <dbReference type="ARBA" id="ARBA00004613"/>
    </source>
</evidence>
<reference evidence="11" key="1">
    <citation type="submission" date="2025-08" db="UniProtKB">
        <authorList>
            <consortium name="RefSeq"/>
        </authorList>
    </citation>
    <scope>IDENTIFICATION</scope>
</reference>
<evidence type="ECO:0000256" key="7">
    <source>
        <dbReference type="SAM" id="Coils"/>
    </source>
</evidence>
<accession>A0A8B7ZAT3</accession>
<evidence type="ECO:0000313" key="10">
    <source>
        <dbReference type="Proteomes" id="UP000694845"/>
    </source>
</evidence>
<evidence type="ECO:0000256" key="3">
    <source>
        <dbReference type="ARBA" id="ARBA00022514"/>
    </source>
</evidence>
<dbReference type="GO" id="GO:0005615">
    <property type="term" value="C:extracellular space"/>
    <property type="evidence" value="ECO:0007669"/>
    <property type="project" value="UniProtKB-KW"/>
</dbReference>
<protein>
    <submittedName>
        <fullName evidence="11">Ectodysplasin-A-like isoform X1</fullName>
    </submittedName>
</protein>
<evidence type="ECO:0000256" key="2">
    <source>
        <dbReference type="ARBA" id="ARBA00008670"/>
    </source>
</evidence>
<feature type="compositionally biased region" description="Polar residues" evidence="8">
    <location>
        <begin position="93"/>
        <end position="106"/>
    </location>
</feature>
<evidence type="ECO:0000259" key="9">
    <source>
        <dbReference type="PROSITE" id="PS50049"/>
    </source>
</evidence>
<feature type="region of interest" description="Disordered" evidence="8">
    <location>
        <begin position="81"/>
        <end position="110"/>
    </location>
</feature>
<feature type="region of interest" description="Disordered" evidence="8">
    <location>
        <begin position="148"/>
        <end position="205"/>
    </location>
</feature>
<dbReference type="PANTHER" id="PTHR15151:SF24">
    <property type="entry name" value="A PROLIFERATION-INDUCING LIGAND-LIKE PROTEIN-RELATED"/>
    <property type="match status" value="1"/>
</dbReference>
<keyword evidence="5" id="KW-1015">Disulfide bond</keyword>
<keyword evidence="7" id="KW-0175">Coiled coil</keyword>
<evidence type="ECO:0000256" key="6">
    <source>
        <dbReference type="ARBA" id="ARBA00023180"/>
    </source>
</evidence>
<dbReference type="AlphaFoldDB" id="A0A8B7ZAT3"/>
<dbReference type="GO" id="GO:0005164">
    <property type="term" value="F:tumor necrosis factor receptor binding"/>
    <property type="evidence" value="ECO:0007669"/>
    <property type="project" value="InterPro"/>
</dbReference>
<comment type="similarity">
    <text evidence="2">Belongs to the tumor necrosis factor family.</text>
</comment>
<evidence type="ECO:0000256" key="8">
    <source>
        <dbReference type="SAM" id="MobiDB-lite"/>
    </source>
</evidence>
<keyword evidence="4" id="KW-0964">Secreted</keyword>
<dbReference type="Pfam" id="PF00229">
    <property type="entry name" value="TNF"/>
    <property type="match status" value="1"/>
</dbReference>
<dbReference type="GO" id="GO:0005125">
    <property type="term" value="F:cytokine activity"/>
    <property type="evidence" value="ECO:0007669"/>
    <property type="project" value="UniProtKB-KW"/>
</dbReference>
<dbReference type="RefSeq" id="XP_022101925.1">
    <property type="nucleotide sequence ID" value="XM_022246233.1"/>
</dbReference>
<keyword evidence="6" id="KW-0325">Glycoprotein</keyword>
<dbReference type="GeneID" id="110985296"/>
<dbReference type="Proteomes" id="UP000694845">
    <property type="component" value="Unplaced"/>
</dbReference>
<dbReference type="GO" id="GO:0016020">
    <property type="term" value="C:membrane"/>
    <property type="evidence" value="ECO:0007669"/>
    <property type="project" value="InterPro"/>
</dbReference>
<dbReference type="PANTHER" id="PTHR15151">
    <property type="entry name" value="PROTEIN EIGER"/>
    <property type="match status" value="1"/>
</dbReference>
<dbReference type="InterPro" id="IPR006052">
    <property type="entry name" value="TNF_dom"/>
</dbReference>
<keyword evidence="3" id="KW-0202">Cytokine</keyword>
<evidence type="ECO:0000256" key="5">
    <source>
        <dbReference type="ARBA" id="ARBA00023157"/>
    </source>
</evidence>
<name>A0A8B7ZAT3_ACAPL</name>
<dbReference type="InterPro" id="IPR008983">
    <property type="entry name" value="Tumour_necrosis_fac-like_dom"/>
</dbReference>
<feature type="compositionally biased region" description="Basic and acidic residues" evidence="8">
    <location>
        <begin position="194"/>
        <end position="205"/>
    </location>
</feature>
<evidence type="ECO:0000256" key="4">
    <source>
        <dbReference type="ARBA" id="ARBA00022525"/>
    </source>
</evidence>
<feature type="coiled-coil region" evidence="7">
    <location>
        <begin position="39"/>
        <end position="66"/>
    </location>
</feature>
<keyword evidence="10" id="KW-1185">Reference proteome</keyword>
<comment type="subcellular location">
    <subcellularLocation>
        <location evidence="1">Secreted</location>
    </subcellularLocation>
</comment>
<dbReference type="Gene3D" id="2.60.120.40">
    <property type="match status" value="1"/>
</dbReference>
<dbReference type="OrthoDB" id="6159739at2759"/>
<dbReference type="SUPFAM" id="SSF49842">
    <property type="entry name" value="TNF-like"/>
    <property type="match status" value="1"/>
</dbReference>
<dbReference type="InterPro" id="IPR051748">
    <property type="entry name" value="TNF_Ligand_Superfamily"/>
</dbReference>